<evidence type="ECO:0000313" key="3">
    <source>
        <dbReference type="WBParaSite" id="GPUH_0000020401-mRNA-1"/>
    </source>
</evidence>
<sequence>MRIRQGEEPRNPEVKMLEIWWPEGDESQLPGNNFQASSTDHNPQLLFNDVSSYAMTVLPLIVNAPAD</sequence>
<protein>
    <submittedName>
        <fullName evidence="3">UnbV_ASPIC domain-containing protein</fullName>
    </submittedName>
</protein>
<reference evidence="3" key="1">
    <citation type="submission" date="2016-06" db="UniProtKB">
        <authorList>
            <consortium name="WormBaseParasite"/>
        </authorList>
    </citation>
    <scope>IDENTIFICATION</scope>
</reference>
<accession>A0A183CUR4</accession>
<proteinExistence type="predicted"/>
<organism evidence="3">
    <name type="scientific">Gongylonema pulchrum</name>
    <dbReference type="NCBI Taxonomy" id="637853"/>
    <lineage>
        <taxon>Eukaryota</taxon>
        <taxon>Metazoa</taxon>
        <taxon>Ecdysozoa</taxon>
        <taxon>Nematoda</taxon>
        <taxon>Chromadorea</taxon>
        <taxon>Rhabditida</taxon>
        <taxon>Spirurina</taxon>
        <taxon>Spiruromorpha</taxon>
        <taxon>Spiruroidea</taxon>
        <taxon>Gongylonematidae</taxon>
        <taxon>Gongylonema</taxon>
    </lineage>
</organism>
<dbReference type="Proteomes" id="UP000271098">
    <property type="component" value="Unassembled WGS sequence"/>
</dbReference>
<dbReference type="WBParaSite" id="GPUH_0000020401-mRNA-1">
    <property type="protein sequence ID" value="GPUH_0000020401-mRNA-1"/>
    <property type="gene ID" value="GPUH_0000020401"/>
</dbReference>
<evidence type="ECO:0000313" key="1">
    <source>
        <dbReference type="EMBL" id="VDK27606.1"/>
    </source>
</evidence>
<keyword evidence="2" id="KW-1185">Reference proteome</keyword>
<name>A0A183CUR4_9BILA</name>
<dbReference type="AlphaFoldDB" id="A0A183CUR4"/>
<evidence type="ECO:0000313" key="2">
    <source>
        <dbReference type="Proteomes" id="UP000271098"/>
    </source>
</evidence>
<gene>
    <name evidence="1" type="ORF">GPUH_LOCUS205</name>
</gene>
<dbReference type="EMBL" id="UYRT01000155">
    <property type="protein sequence ID" value="VDK27606.1"/>
    <property type="molecule type" value="Genomic_DNA"/>
</dbReference>
<reference evidence="1 2" key="2">
    <citation type="submission" date="2018-11" db="EMBL/GenBank/DDBJ databases">
        <authorList>
            <consortium name="Pathogen Informatics"/>
        </authorList>
    </citation>
    <scope>NUCLEOTIDE SEQUENCE [LARGE SCALE GENOMIC DNA]</scope>
</reference>